<dbReference type="InterPro" id="IPR023393">
    <property type="entry name" value="START-like_dom_sf"/>
</dbReference>
<dbReference type="KEGG" id="pseg:D3H65_04780"/>
<dbReference type="Proteomes" id="UP000263900">
    <property type="component" value="Chromosome"/>
</dbReference>
<reference evidence="1 2" key="1">
    <citation type="submission" date="2018-09" db="EMBL/GenBank/DDBJ databases">
        <title>Genome sequencing of strain 6GH32-13.</title>
        <authorList>
            <person name="Weon H.-Y."/>
            <person name="Heo J."/>
            <person name="Kwon S.-W."/>
        </authorList>
    </citation>
    <scope>NUCLEOTIDE SEQUENCE [LARGE SCALE GENOMIC DNA]</scope>
    <source>
        <strain evidence="1 2">5GH32-13</strain>
    </source>
</reference>
<proteinExistence type="predicted"/>
<dbReference type="SUPFAM" id="SSF55961">
    <property type="entry name" value="Bet v1-like"/>
    <property type="match status" value="1"/>
</dbReference>
<dbReference type="EMBL" id="CP032157">
    <property type="protein sequence ID" value="AXY73335.1"/>
    <property type="molecule type" value="Genomic_DNA"/>
</dbReference>
<dbReference type="RefSeq" id="WP_119049173.1">
    <property type="nucleotide sequence ID" value="NZ_CP032157.1"/>
</dbReference>
<gene>
    <name evidence="1" type="ORF">D3H65_04780</name>
</gene>
<evidence type="ECO:0000313" key="1">
    <source>
        <dbReference type="EMBL" id="AXY73335.1"/>
    </source>
</evidence>
<dbReference type="AlphaFoldDB" id="A0A3B7MP45"/>
<dbReference type="OrthoDB" id="880456at2"/>
<name>A0A3B7MP45_9BACT</name>
<evidence type="ECO:0000313" key="2">
    <source>
        <dbReference type="Proteomes" id="UP000263900"/>
    </source>
</evidence>
<organism evidence="1 2">
    <name type="scientific">Paraflavitalea soli</name>
    <dbReference type="NCBI Taxonomy" id="2315862"/>
    <lineage>
        <taxon>Bacteria</taxon>
        <taxon>Pseudomonadati</taxon>
        <taxon>Bacteroidota</taxon>
        <taxon>Chitinophagia</taxon>
        <taxon>Chitinophagales</taxon>
        <taxon>Chitinophagaceae</taxon>
        <taxon>Paraflavitalea</taxon>
    </lineage>
</organism>
<accession>A0A3B7MP45</accession>
<protein>
    <submittedName>
        <fullName evidence="1">SRPBCC family protein</fullName>
    </submittedName>
</protein>
<keyword evidence="2" id="KW-1185">Reference proteome</keyword>
<dbReference type="Gene3D" id="3.30.530.20">
    <property type="match status" value="1"/>
</dbReference>
<sequence length="164" mass="18481">MKHIILFFGIATSLLLSRKNDHSTSTTNMTRVSQTLSISINRPADEVYAYMANVQHLAAWAAGLCVSVIRNTGTNTWQIRTPTGEASVRFVAKNNFRIVDHYVQQGQDPEVYIPIRVLENEQGSEVIFTLFRLPGMNDERFEKDRQAVQKDLNTLKALIEAGAQ</sequence>